<proteinExistence type="predicted"/>
<organism evidence="1 2">
    <name type="scientific">Corynebacterium ulcerans</name>
    <dbReference type="NCBI Taxonomy" id="65058"/>
    <lineage>
        <taxon>Bacteria</taxon>
        <taxon>Bacillati</taxon>
        <taxon>Actinomycetota</taxon>
        <taxon>Actinomycetes</taxon>
        <taxon>Mycobacteriales</taxon>
        <taxon>Corynebacteriaceae</taxon>
        <taxon>Corynebacterium</taxon>
    </lineage>
</organism>
<reference evidence="1 2" key="1">
    <citation type="submission" date="2021-11" db="EMBL/GenBank/DDBJ databases">
        <title>Whole genome sequences of diphtheriae toxin producing Corynebacterium ulcerans isolates from cats in Osaka, Japan.</title>
        <authorList>
            <person name="Umeda K."/>
            <person name="Hirai Y."/>
        </authorList>
    </citation>
    <scope>NUCLEOTIDE SEQUENCE [LARGE SCALE GENOMIC DNA]</scope>
    <source>
        <strain evidence="1 2">12109B-1</strain>
    </source>
</reference>
<gene>
    <name evidence="1" type="ORF">CULCOIPH005_10120</name>
</gene>
<dbReference type="EMBL" id="BQFK01000002">
    <property type="protein sequence ID" value="GJJ42823.1"/>
    <property type="molecule type" value="Genomic_DNA"/>
</dbReference>
<evidence type="ECO:0000313" key="1">
    <source>
        <dbReference type="EMBL" id="GJJ42823.1"/>
    </source>
</evidence>
<dbReference type="AlphaFoldDB" id="A0ABD0BLL2"/>
<sequence>MLNMEGRVTTQITMLDKVSKLKQMKGKTYGSHGENLFGGKTKKVIDG</sequence>
<name>A0ABD0BLL2_CORUL</name>
<protein>
    <submittedName>
        <fullName evidence="1">Uncharacterized protein</fullName>
    </submittedName>
</protein>
<dbReference type="Proteomes" id="UP001205910">
    <property type="component" value="Unassembled WGS sequence"/>
</dbReference>
<accession>A0ABD0BLL2</accession>
<comment type="caution">
    <text evidence="1">The sequence shown here is derived from an EMBL/GenBank/DDBJ whole genome shotgun (WGS) entry which is preliminary data.</text>
</comment>
<evidence type="ECO:0000313" key="2">
    <source>
        <dbReference type="Proteomes" id="UP001205910"/>
    </source>
</evidence>